<dbReference type="InterPro" id="IPR012934">
    <property type="entry name" value="Znf_AD"/>
</dbReference>
<dbReference type="GO" id="GO:0008270">
    <property type="term" value="F:zinc ion binding"/>
    <property type="evidence" value="ECO:0007669"/>
    <property type="project" value="UniProtKB-UniRule"/>
</dbReference>
<gene>
    <name evidence="3" type="ORF">B5V51_8090</name>
</gene>
<dbReference type="Gene3D" id="3.40.1800.20">
    <property type="match status" value="1"/>
</dbReference>
<name>A0A2A4J352_HELVI</name>
<evidence type="ECO:0000313" key="3">
    <source>
        <dbReference type="EMBL" id="PCG66166.1"/>
    </source>
</evidence>
<sequence>MEKFSDETTCRICFKKQDSVFSLFRKRKGISPFEKLIKIGLKAAANDTGPTCICVDCLTELETTVYFLEKCQKSNQILAEFLNVNVNKVEENKVEYFENRVVDVTDEFVESRGGEELRGDEVGLEEARCEECGSRRRCRHWAPPATHTCPHCQKVFTRKFNFKLHL</sequence>
<keyword evidence="1" id="KW-0862">Zinc</keyword>
<evidence type="ECO:0000256" key="1">
    <source>
        <dbReference type="PROSITE-ProRule" id="PRU01263"/>
    </source>
</evidence>
<dbReference type="EMBL" id="NWSH01003525">
    <property type="protein sequence ID" value="PCG66166.1"/>
    <property type="molecule type" value="Genomic_DNA"/>
</dbReference>
<dbReference type="Pfam" id="PF07776">
    <property type="entry name" value="zf-AD"/>
    <property type="match status" value="1"/>
</dbReference>
<protein>
    <recommendedName>
        <fullName evidence="2">ZAD domain-containing protein</fullName>
    </recommendedName>
</protein>
<feature type="binding site" evidence="1">
    <location>
        <position position="54"/>
    </location>
    <ligand>
        <name>Zn(2+)</name>
        <dbReference type="ChEBI" id="CHEBI:29105"/>
    </ligand>
</feature>
<dbReference type="SMART" id="SM00868">
    <property type="entry name" value="zf-AD"/>
    <property type="match status" value="1"/>
</dbReference>
<dbReference type="AlphaFoldDB" id="A0A2A4J352"/>
<dbReference type="SUPFAM" id="SSF57716">
    <property type="entry name" value="Glucocorticoid receptor-like (DNA-binding domain)"/>
    <property type="match status" value="1"/>
</dbReference>
<evidence type="ECO:0000259" key="2">
    <source>
        <dbReference type="PROSITE" id="PS51915"/>
    </source>
</evidence>
<proteinExistence type="predicted"/>
<organism evidence="3">
    <name type="scientific">Heliothis virescens</name>
    <name type="common">Tobacco budworm moth</name>
    <dbReference type="NCBI Taxonomy" id="7102"/>
    <lineage>
        <taxon>Eukaryota</taxon>
        <taxon>Metazoa</taxon>
        <taxon>Ecdysozoa</taxon>
        <taxon>Arthropoda</taxon>
        <taxon>Hexapoda</taxon>
        <taxon>Insecta</taxon>
        <taxon>Pterygota</taxon>
        <taxon>Neoptera</taxon>
        <taxon>Endopterygota</taxon>
        <taxon>Lepidoptera</taxon>
        <taxon>Glossata</taxon>
        <taxon>Ditrysia</taxon>
        <taxon>Noctuoidea</taxon>
        <taxon>Noctuidae</taxon>
        <taxon>Heliothinae</taxon>
        <taxon>Heliothis</taxon>
    </lineage>
</organism>
<feature type="domain" description="ZAD" evidence="2">
    <location>
        <begin position="8"/>
        <end position="81"/>
    </location>
</feature>
<dbReference type="PROSITE" id="PS51915">
    <property type="entry name" value="ZAD"/>
    <property type="match status" value="1"/>
</dbReference>
<accession>A0A2A4J352</accession>
<dbReference type="GO" id="GO:0005634">
    <property type="term" value="C:nucleus"/>
    <property type="evidence" value="ECO:0007669"/>
    <property type="project" value="InterPro"/>
</dbReference>
<feature type="binding site" evidence="1">
    <location>
        <position position="10"/>
    </location>
    <ligand>
        <name>Zn(2+)</name>
        <dbReference type="ChEBI" id="CHEBI:29105"/>
    </ligand>
</feature>
<feature type="binding site" evidence="1">
    <location>
        <position position="57"/>
    </location>
    <ligand>
        <name>Zn(2+)</name>
        <dbReference type="ChEBI" id="CHEBI:29105"/>
    </ligand>
</feature>
<feature type="binding site" evidence="1">
    <location>
        <position position="13"/>
    </location>
    <ligand>
        <name>Zn(2+)</name>
        <dbReference type="ChEBI" id="CHEBI:29105"/>
    </ligand>
</feature>
<keyword evidence="1" id="KW-0479">Metal-binding</keyword>
<reference evidence="3" key="1">
    <citation type="submission" date="2017-09" db="EMBL/GenBank/DDBJ databases">
        <title>Contemporary evolution of a Lepidopteran species, Heliothis virescens, in response to modern agricultural practices.</title>
        <authorList>
            <person name="Fritz M.L."/>
            <person name="Deyonke A.M."/>
            <person name="Papanicolaou A."/>
            <person name="Micinski S."/>
            <person name="Westbrook J."/>
            <person name="Gould F."/>
        </authorList>
    </citation>
    <scope>NUCLEOTIDE SEQUENCE [LARGE SCALE GENOMIC DNA]</scope>
    <source>
        <strain evidence="3">HvINT-</strain>
        <tissue evidence="3">Whole body</tissue>
    </source>
</reference>
<keyword evidence="1" id="KW-0863">Zinc-finger</keyword>
<comment type="caution">
    <text evidence="3">The sequence shown here is derived from an EMBL/GenBank/DDBJ whole genome shotgun (WGS) entry which is preliminary data.</text>
</comment>